<dbReference type="GO" id="GO:0071949">
    <property type="term" value="F:FAD binding"/>
    <property type="evidence" value="ECO:0007669"/>
    <property type="project" value="InterPro"/>
</dbReference>
<dbReference type="Proteomes" id="UP000663828">
    <property type="component" value="Unassembled WGS sequence"/>
</dbReference>
<evidence type="ECO:0000256" key="1">
    <source>
        <dbReference type="SAM" id="Phobius"/>
    </source>
</evidence>
<keyword evidence="1" id="KW-0812">Transmembrane</keyword>
<evidence type="ECO:0000313" key="4">
    <source>
        <dbReference type="Proteomes" id="UP000663828"/>
    </source>
</evidence>
<gene>
    <name evidence="3" type="ORF">XAT740_LOCUS25379</name>
</gene>
<evidence type="ECO:0000259" key="2">
    <source>
        <dbReference type="Pfam" id="PF01494"/>
    </source>
</evidence>
<dbReference type="Gene3D" id="3.50.50.60">
    <property type="entry name" value="FAD/NAD(P)-binding domain"/>
    <property type="match status" value="1"/>
</dbReference>
<organism evidence="3 4">
    <name type="scientific">Adineta ricciae</name>
    <name type="common">Rotifer</name>
    <dbReference type="NCBI Taxonomy" id="249248"/>
    <lineage>
        <taxon>Eukaryota</taxon>
        <taxon>Metazoa</taxon>
        <taxon>Spiralia</taxon>
        <taxon>Gnathifera</taxon>
        <taxon>Rotifera</taxon>
        <taxon>Eurotatoria</taxon>
        <taxon>Bdelloidea</taxon>
        <taxon>Adinetida</taxon>
        <taxon>Adinetidae</taxon>
        <taxon>Adineta</taxon>
    </lineage>
</organism>
<keyword evidence="1" id="KW-0472">Membrane</keyword>
<dbReference type="EMBL" id="CAJNOR010002010">
    <property type="protein sequence ID" value="CAF1234038.1"/>
    <property type="molecule type" value="Genomic_DNA"/>
</dbReference>
<dbReference type="AlphaFoldDB" id="A0A814YWU0"/>
<protein>
    <recommendedName>
        <fullName evidence="2">FAD-binding domain-containing protein</fullName>
    </recommendedName>
</protein>
<comment type="caution">
    <text evidence="3">The sequence shown here is derived from an EMBL/GenBank/DDBJ whole genome shotgun (WGS) entry which is preliminary data.</text>
</comment>
<name>A0A814YWU0_ADIRI</name>
<proteinExistence type="predicted"/>
<sequence>MNLGLSRTSSVLSKNTSKKRTALIVGAGVAGPVLAYFLHRYGVQPVVVERASHLRKGGQVLDLRETAAREVVQRMGIANAIRENLSGEKGVHLVDRNGRIQATFRSDDFGGKGFISDIEILRDRLVNILYDHTHRNVEYVFDDHPLSINDQENHVQVTFASGKSRDFDLVIGADGIQSKTRRLVFSNKTQKHYLGLNIAYFTIPRSPSDNEWGRWYNAPRGRTIILRPDNQGTTRVLLLFRSSDHGYENLNIDEKKAALQKHYHDAGFEISRILRELENTSEFYFETAVQINMDRWSQGRVALVGDAAYGTTANGFGTSKAFIGAYLLAGEIGRSQNHTEAFKQYEDLMRPFVNKTQNMFPLALRITAPETKTGIFVRNALLTAVSKLLNTRLGAKMSQSKPTESGNVLPDYDSLLLR</sequence>
<keyword evidence="1" id="KW-1133">Transmembrane helix</keyword>
<accession>A0A814YWU0</accession>
<dbReference type="InterPro" id="IPR051704">
    <property type="entry name" value="FAD_aromatic-hydroxylase"/>
</dbReference>
<reference evidence="3" key="1">
    <citation type="submission" date="2021-02" db="EMBL/GenBank/DDBJ databases">
        <authorList>
            <person name="Nowell W R."/>
        </authorList>
    </citation>
    <scope>NUCLEOTIDE SEQUENCE</scope>
</reference>
<dbReference type="Pfam" id="PF01494">
    <property type="entry name" value="FAD_binding_3"/>
    <property type="match status" value="1"/>
</dbReference>
<feature type="transmembrane region" description="Helical" evidence="1">
    <location>
        <begin position="21"/>
        <end position="38"/>
    </location>
</feature>
<dbReference type="Gene3D" id="3.30.9.10">
    <property type="entry name" value="D-Amino Acid Oxidase, subunit A, domain 2"/>
    <property type="match status" value="1"/>
</dbReference>
<dbReference type="InterPro" id="IPR036188">
    <property type="entry name" value="FAD/NAD-bd_sf"/>
</dbReference>
<dbReference type="PANTHER" id="PTHR46865">
    <property type="entry name" value="OXIDOREDUCTASE-RELATED"/>
    <property type="match status" value="1"/>
</dbReference>
<dbReference type="PRINTS" id="PR00420">
    <property type="entry name" value="RNGMNOXGNASE"/>
</dbReference>
<keyword evidence="4" id="KW-1185">Reference proteome</keyword>
<dbReference type="InterPro" id="IPR002938">
    <property type="entry name" value="FAD-bd"/>
</dbReference>
<feature type="domain" description="FAD-binding" evidence="2">
    <location>
        <begin position="21"/>
        <end position="332"/>
    </location>
</feature>
<dbReference type="PANTHER" id="PTHR46865:SF2">
    <property type="entry name" value="MONOOXYGENASE"/>
    <property type="match status" value="1"/>
</dbReference>
<evidence type="ECO:0000313" key="3">
    <source>
        <dbReference type="EMBL" id="CAF1234038.1"/>
    </source>
</evidence>
<dbReference type="SUPFAM" id="SSF51905">
    <property type="entry name" value="FAD/NAD(P)-binding domain"/>
    <property type="match status" value="1"/>
</dbReference>